<dbReference type="InterPro" id="IPR036396">
    <property type="entry name" value="Cyt_P450_sf"/>
</dbReference>
<keyword evidence="5 6" id="KW-0408">Iron</keyword>
<dbReference type="PANTHER" id="PTHR24305">
    <property type="entry name" value="CYTOCHROME P450"/>
    <property type="match status" value="1"/>
</dbReference>
<dbReference type="Pfam" id="PF00067">
    <property type="entry name" value="p450"/>
    <property type="match status" value="2"/>
</dbReference>
<evidence type="ECO:0000313" key="7">
    <source>
        <dbReference type="EMBL" id="KZM20213.1"/>
    </source>
</evidence>
<comment type="similarity">
    <text evidence="2">Belongs to the cytochrome P450 family.</text>
</comment>
<protein>
    <submittedName>
        <fullName evidence="7">Heme binding</fullName>
    </submittedName>
</protein>
<dbReference type="SUPFAM" id="SSF48264">
    <property type="entry name" value="Cytochrome P450"/>
    <property type="match status" value="1"/>
</dbReference>
<dbReference type="GO" id="GO:0005506">
    <property type="term" value="F:iron ion binding"/>
    <property type="evidence" value="ECO:0007669"/>
    <property type="project" value="InterPro"/>
</dbReference>
<evidence type="ECO:0000256" key="3">
    <source>
        <dbReference type="ARBA" id="ARBA00022617"/>
    </source>
</evidence>
<dbReference type="InterPro" id="IPR001128">
    <property type="entry name" value="Cyt_P450"/>
</dbReference>
<sequence>MFNLIFGKRMQQSRKEHQDYAASLAMARIQGKEQTDRRDFMDFILSSRGESHQLTDEELVHNAGLFMGAGPKTTATVLLCVTHCLLKTPHAYRRVTDEVRAASTLRNVHFSFNPVSFVTGNKRRSPILIAGHSIPPATCVGVYQLSAYHSPLNFHDPQAFRPERWLPEVYNDPSSPFHSDRRDVHKPFPLGPRDCIGRNLAFHEMRLYLALVLWNFDLSLEESMEQWHVQKSFGFWQKPALRVNVKQQTRI</sequence>
<gene>
    <name evidence="7" type="ORF">ST47_g8654</name>
</gene>
<evidence type="ECO:0000256" key="6">
    <source>
        <dbReference type="PIRSR" id="PIRSR602401-1"/>
    </source>
</evidence>
<dbReference type="PRINTS" id="PR00463">
    <property type="entry name" value="EP450I"/>
</dbReference>
<evidence type="ECO:0000256" key="2">
    <source>
        <dbReference type="ARBA" id="ARBA00010617"/>
    </source>
</evidence>
<comment type="cofactor">
    <cofactor evidence="1 6">
        <name>heme</name>
        <dbReference type="ChEBI" id="CHEBI:30413"/>
    </cofactor>
</comment>
<dbReference type="STRING" id="5454.A0A162YT85"/>
<dbReference type="PANTHER" id="PTHR24305:SF210">
    <property type="entry name" value="CYTOCHROME P450 MONOOXYGENASE ASQL-RELATED"/>
    <property type="match status" value="1"/>
</dbReference>
<name>A0A162YT85_DIDRA</name>
<comment type="caution">
    <text evidence="7">The sequence shown here is derived from an EMBL/GenBank/DDBJ whole genome shotgun (WGS) entry which is preliminary data.</text>
</comment>
<evidence type="ECO:0000256" key="4">
    <source>
        <dbReference type="ARBA" id="ARBA00022723"/>
    </source>
</evidence>
<evidence type="ECO:0000256" key="5">
    <source>
        <dbReference type="ARBA" id="ARBA00023004"/>
    </source>
</evidence>
<reference evidence="7 8" key="1">
    <citation type="journal article" date="2016" name="Sci. Rep.">
        <title>Draft genome sequencing and secretome analysis of fungal phytopathogen Ascochyta rabiei provides insight into the necrotrophic effector repertoire.</title>
        <authorList>
            <person name="Verma S."/>
            <person name="Gazara R.K."/>
            <person name="Nizam S."/>
            <person name="Parween S."/>
            <person name="Chattopadhyay D."/>
            <person name="Verma P.K."/>
        </authorList>
    </citation>
    <scope>NUCLEOTIDE SEQUENCE [LARGE SCALE GENOMIC DNA]</scope>
    <source>
        <strain evidence="7 8">ArDII</strain>
    </source>
</reference>
<dbReference type="Gene3D" id="1.10.630.10">
    <property type="entry name" value="Cytochrome P450"/>
    <property type="match status" value="1"/>
</dbReference>
<evidence type="ECO:0000313" key="8">
    <source>
        <dbReference type="Proteomes" id="UP000076837"/>
    </source>
</evidence>
<dbReference type="InterPro" id="IPR050121">
    <property type="entry name" value="Cytochrome_P450_monoxygenase"/>
</dbReference>
<dbReference type="EMBL" id="JYNV01000284">
    <property type="protein sequence ID" value="KZM20213.1"/>
    <property type="molecule type" value="Genomic_DNA"/>
</dbReference>
<dbReference type="AlphaFoldDB" id="A0A162YT85"/>
<dbReference type="GO" id="GO:0004497">
    <property type="term" value="F:monooxygenase activity"/>
    <property type="evidence" value="ECO:0007669"/>
    <property type="project" value="InterPro"/>
</dbReference>
<proteinExistence type="inferred from homology"/>
<dbReference type="GO" id="GO:0020037">
    <property type="term" value="F:heme binding"/>
    <property type="evidence" value="ECO:0007669"/>
    <property type="project" value="InterPro"/>
</dbReference>
<accession>A0A162YT85</accession>
<keyword evidence="8" id="KW-1185">Reference proteome</keyword>
<dbReference type="InterPro" id="IPR002401">
    <property type="entry name" value="Cyt_P450_E_grp-I"/>
</dbReference>
<dbReference type="Proteomes" id="UP000076837">
    <property type="component" value="Unassembled WGS sequence"/>
</dbReference>
<organism evidence="7 8">
    <name type="scientific">Didymella rabiei</name>
    <name type="common">Chickpea ascochyta blight fungus</name>
    <name type="synonym">Mycosphaerella rabiei</name>
    <dbReference type="NCBI Taxonomy" id="5454"/>
    <lineage>
        <taxon>Eukaryota</taxon>
        <taxon>Fungi</taxon>
        <taxon>Dikarya</taxon>
        <taxon>Ascomycota</taxon>
        <taxon>Pezizomycotina</taxon>
        <taxon>Dothideomycetes</taxon>
        <taxon>Pleosporomycetidae</taxon>
        <taxon>Pleosporales</taxon>
        <taxon>Pleosporineae</taxon>
        <taxon>Didymellaceae</taxon>
        <taxon>Ascochyta</taxon>
    </lineage>
</organism>
<keyword evidence="3 6" id="KW-0349">Heme</keyword>
<keyword evidence="4 6" id="KW-0479">Metal-binding</keyword>
<evidence type="ECO:0000256" key="1">
    <source>
        <dbReference type="ARBA" id="ARBA00001971"/>
    </source>
</evidence>
<dbReference type="GO" id="GO:0016705">
    <property type="term" value="F:oxidoreductase activity, acting on paired donors, with incorporation or reduction of molecular oxygen"/>
    <property type="evidence" value="ECO:0007669"/>
    <property type="project" value="InterPro"/>
</dbReference>
<feature type="binding site" description="axial binding residue" evidence="6">
    <location>
        <position position="195"/>
    </location>
    <ligand>
        <name>heme</name>
        <dbReference type="ChEBI" id="CHEBI:30413"/>
    </ligand>
    <ligandPart>
        <name>Fe</name>
        <dbReference type="ChEBI" id="CHEBI:18248"/>
    </ligandPart>
</feature>